<dbReference type="Pfam" id="PF07811">
    <property type="entry name" value="TadE"/>
    <property type="match status" value="1"/>
</dbReference>
<evidence type="ECO:0000259" key="2">
    <source>
        <dbReference type="Pfam" id="PF07811"/>
    </source>
</evidence>
<accession>A0ABW0A679</accession>
<keyword evidence="1" id="KW-0812">Transmembrane</keyword>
<protein>
    <submittedName>
        <fullName evidence="3">TadE family protein</fullName>
    </submittedName>
</protein>
<reference evidence="4" key="1">
    <citation type="journal article" date="2019" name="Int. J. Syst. Evol. Microbiol.">
        <title>The Global Catalogue of Microorganisms (GCM) 10K type strain sequencing project: providing services to taxonomists for standard genome sequencing and annotation.</title>
        <authorList>
            <consortium name="The Broad Institute Genomics Platform"/>
            <consortium name="The Broad Institute Genome Sequencing Center for Infectious Disease"/>
            <person name="Wu L."/>
            <person name="Ma J."/>
        </authorList>
    </citation>
    <scope>NUCLEOTIDE SEQUENCE [LARGE SCALE GENOMIC DNA]</scope>
    <source>
        <strain evidence="4">CGMCC 4.1641</strain>
    </source>
</reference>
<dbReference type="InterPro" id="IPR012495">
    <property type="entry name" value="TadE-like_dom"/>
</dbReference>
<feature type="domain" description="TadE-like" evidence="2">
    <location>
        <begin position="22"/>
        <end position="63"/>
    </location>
</feature>
<gene>
    <name evidence="3" type="ORF">ACFPP6_30190</name>
</gene>
<keyword evidence="4" id="KW-1185">Reference proteome</keyword>
<keyword evidence="1" id="KW-0472">Membrane</keyword>
<dbReference type="RefSeq" id="WP_382049123.1">
    <property type="nucleotide sequence ID" value="NZ_JBHSKJ010000022.1"/>
</dbReference>
<dbReference type="Proteomes" id="UP001596222">
    <property type="component" value="Unassembled WGS sequence"/>
</dbReference>
<evidence type="ECO:0000313" key="3">
    <source>
        <dbReference type="EMBL" id="MFC5148942.1"/>
    </source>
</evidence>
<proteinExistence type="predicted"/>
<comment type="caution">
    <text evidence="3">The sequence shown here is derived from an EMBL/GenBank/DDBJ whole genome shotgun (WGS) entry which is preliminary data.</text>
</comment>
<evidence type="ECO:0000256" key="1">
    <source>
        <dbReference type="SAM" id="Phobius"/>
    </source>
</evidence>
<organism evidence="3 4">
    <name type="scientific">Streptomyces aureoversilis</name>
    <dbReference type="NCBI Taxonomy" id="67277"/>
    <lineage>
        <taxon>Bacteria</taxon>
        <taxon>Bacillati</taxon>
        <taxon>Actinomycetota</taxon>
        <taxon>Actinomycetes</taxon>
        <taxon>Kitasatosporales</taxon>
        <taxon>Streptomycetaceae</taxon>
        <taxon>Streptomyces</taxon>
    </lineage>
</organism>
<sequence length="137" mass="14580">MRPALRRWSRSLASAARERDRGALSLELMIVFPAVLLLILFAVHVGLWWHARNVALAAAQQGVERARVRGASIGTGTSEARSFLERAGGSISGAHVSGSRGQTVRIEVTGHVATVVPGLTLPISQHAEAATERITTP</sequence>
<name>A0ABW0A679_9ACTN</name>
<feature type="transmembrane region" description="Helical" evidence="1">
    <location>
        <begin position="26"/>
        <end position="49"/>
    </location>
</feature>
<keyword evidence="1" id="KW-1133">Transmembrane helix</keyword>
<dbReference type="EMBL" id="JBHSKJ010000022">
    <property type="protein sequence ID" value="MFC5148942.1"/>
    <property type="molecule type" value="Genomic_DNA"/>
</dbReference>
<evidence type="ECO:0000313" key="4">
    <source>
        <dbReference type="Proteomes" id="UP001596222"/>
    </source>
</evidence>